<evidence type="ECO:0000256" key="1">
    <source>
        <dbReference type="SAM" id="SignalP"/>
    </source>
</evidence>
<evidence type="ECO:0000313" key="3">
    <source>
        <dbReference type="Proteomes" id="UP001501591"/>
    </source>
</evidence>
<protein>
    <recommendedName>
        <fullName evidence="4">Large extracellular alpha-helical protein</fullName>
    </recommendedName>
</protein>
<name>A0ABP7MPP4_9MICO</name>
<evidence type="ECO:0008006" key="4">
    <source>
        <dbReference type="Google" id="ProtNLM"/>
    </source>
</evidence>
<dbReference type="Pfam" id="PF18986">
    <property type="entry name" value="DUF5719"/>
    <property type="match status" value="1"/>
</dbReference>
<gene>
    <name evidence="2" type="ORF">GCM10022383_02710</name>
</gene>
<keyword evidence="1" id="KW-0732">Signal</keyword>
<dbReference type="Proteomes" id="UP001501591">
    <property type="component" value="Unassembled WGS sequence"/>
</dbReference>
<comment type="caution">
    <text evidence="2">The sequence shown here is derived from an EMBL/GenBank/DDBJ whole genome shotgun (WGS) entry which is preliminary data.</text>
</comment>
<reference evidence="3" key="1">
    <citation type="journal article" date="2019" name="Int. J. Syst. Evol. Microbiol.">
        <title>The Global Catalogue of Microorganisms (GCM) 10K type strain sequencing project: providing services to taxonomists for standard genome sequencing and annotation.</title>
        <authorList>
            <consortium name="The Broad Institute Genomics Platform"/>
            <consortium name="The Broad Institute Genome Sequencing Center for Infectious Disease"/>
            <person name="Wu L."/>
            <person name="Ma J."/>
        </authorList>
    </citation>
    <scope>NUCLEOTIDE SEQUENCE [LARGE SCALE GENOMIC DNA]</scope>
    <source>
        <strain evidence="3">JCM 17024</strain>
    </source>
</reference>
<dbReference type="RefSeq" id="WP_344817695.1">
    <property type="nucleotide sequence ID" value="NZ_BAABCP010000001.1"/>
</dbReference>
<feature type="chain" id="PRO_5045433626" description="Large extracellular alpha-helical protein" evidence="1">
    <location>
        <begin position="28"/>
        <end position="462"/>
    </location>
</feature>
<evidence type="ECO:0000313" key="2">
    <source>
        <dbReference type="EMBL" id="GAA3927099.1"/>
    </source>
</evidence>
<feature type="signal peptide" evidence="1">
    <location>
        <begin position="1"/>
        <end position="27"/>
    </location>
</feature>
<organism evidence="2 3">
    <name type="scientific">Microbacterium soli</name>
    <dbReference type="NCBI Taxonomy" id="446075"/>
    <lineage>
        <taxon>Bacteria</taxon>
        <taxon>Bacillati</taxon>
        <taxon>Actinomycetota</taxon>
        <taxon>Actinomycetes</taxon>
        <taxon>Micrococcales</taxon>
        <taxon>Microbacteriaceae</taxon>
        <taxon>Microbacterium</taxon>
    </lineage>
</organism>
<proteinExistence type="predicted"/>
<sequence>MSRRTIRPAAGARVLLGAALAAASVLAVVAAVAAPWPQVRGQQVGTTVTPVPRDTVLVCNGSFRVLGREAARAELMVSAAAPSLRIDGEEDAATSVELSMPDVTGGTGAQAVIGRIAARSVPQVAASESVRLAEPDATGFAAAPCREPSLEGWIVGGDVSTGASDIILLSNPGVVTATVDLDVYGTTRSASTVVVPPQTQLGVPLAAVAAGAGTPVVRVTATGAPVRAVLQSTLVRALDPIGVDLQDSVSGTQRQQTILGVRAASAAPGDDHGGVVVRMLAPEADARATVRVRASESSRILDEYSIDLVEATPTEITLAGLAEGDYDIDISATSPVVSAVRQTMQTGSIEDFAWSLPSPQLAGETTIPFSVPNGPAAELHLRNPGQTPVTVELHDIAGGSGVHSPISLPGGGSAAVRLDPGGYALSPSGAVSASVGMRDGTGIAAWPLWAAAATQQPIIVRP</sequence>
<accession>A0ABP7MPP4</accession>
<dbReference type="EMBL" id="BAABCP010000001">
    <property type="protein sequence ID" value="GAA3927099.1"/>
    <property type="molecule type" value="Genomic_DNA"/>
</dbReference>
<dbReference type="InterPro" id="IPR043777">
    <property type="entry name" value="DUF5719"/>
</dbReference>
<keyword evidence="3" id="KW-1185">Reference proteome</keyword>